<dbReference type="InterPro" id="IPR050491">
    <property type="entry name" value="AmpC-like"/>
</dbReference>
<keyword evidence="4" id="KW-0378">Hydrolase</keyword>
<feature type="domain" description="Beta-lactamase-related" evidence="3">
    <location>
        <begin position="52"/>
        <end position="374"/>
    </location>
</feature>
<evidence type="ECO:0000259" key="3">
    <source>
        <dbReference type="Pfam" id="PF00144"/>
    </source>
</evidence>
<feature type="region of interest" description="Disordered" evidence="1">
    <location>
        <begin position="228"/>
        <end position="251"/>
    </location>
</feature>
<dbReference type="InterPro" id="IPR012338">
    <property type="entry name" value="Beta-lactam/transpept-like"/>
</dbReference>
<keyword evidence="2" id="KW-0732">Signal</keyword>
<name>A0ABP4SHF8_9ACTN</name>
<proteinExistence type="predicted"/>
<evidence type="ECO:0000256" key="1">
    <source>
        <dbReference type="SAM" id="MobiDB-lite"/>
    </source>
</evidence>
<organism evidence="4 5">
    <name type="scientific">Glycomyces endophyticus</name>
    <dbReference type="NCBI Taxonomy" id="480996"/>
    <lineage>
        <taxon>Bacteria</taxon>
        <taxon>Bacillati</taxon>
        <taxon>Actinomycetota</taxon>
        <taxon>Actinomycetes</taxon>
        <taxon>Glycomycetales</taxon>
        <taxon>Glycomycetaceae</taxon>
        <taxon>Glycomyces</taxon>
    </lineage>
</organism>
<dbReference type="PANTHER" id="PTHR46825:SF7">
    <property type="entry name" value="D-ALANYL-D-ALANINE CARBOXYPEPTIDASE"/>
    <property type="match status" value="1"/>
</dbReference>
<dbReference type="RefSeq" id="WP_344484990.1">
    <property type="nucleotide sequence ID" value="NZ_BAAAQF010000005.1"/>
</dbReference>
<reference evidence="5" key="1">
    <citation type="journal article" date="2019" name="Int. J. Syst. Evol. Microbiol.">
        <title>The Global Catalogue of Microorganisms (GCM) 10K type strain sequencing project: providing services to taxonomists for standard genome sequencing and annotation.</title>
        <authorList>
            <consortium name="The Broad Institute Genomics Platform"/>
            <consortium name="The Broad Institute Genome Sequencing Center for Infectious Disease"/>
            <person name="Wu L."/>
            <person name="Ma J."/>
        </authorList>
    </citation>
    <scope>NUCLEOTIDE SEQUENCE [LARGE SCALE GENOMIC DNA]</scope>
    <source>
        <strain evidence="5">JCM 16001</strain>
    </source>
</reference>
<dbReference type="PANTHER" id="PTHR46825">
    <property type="entry name" value="D-ALANYL-D-ALANINE-CARBOXYPEPTIDASE/ENDOPEPTIDASE AMPH"/>
    <property type="match status" value="1"/>
</dbReference>
<dbReference type="GO" id="GO:0016787">
    <property type="term" value="F:hydrolase activity"/>
    <property type="evidence" value="ECO:0007669"/>
    <property type="project" value="UniProtKB-KW"/>
</dbReference>
<evidence type="ECO:0000256" key="2">
    <source>
        <dbReference type="SAM" id="SignalP"/>
    </source>
</evidence>
<dbReference type="Gene3D" id="3.40.710.10">
    <property type="entry name" value="DD-peptidase/beta-lactamase superfamily"/>
    <property type="match status" value="1"/>
</dbReference>
<dbReference type="InterPro" id="IPR001466">
    <property type="entry name" value="Beta-lactam-related"/>
</dbReference>
<keyword evidence="5" id="KW-1185">Reference proteome</keyword>
<dbReference type="Proteomes" id="UP001499851">
    <property type="component" value="Unassembled WGS sequence"/>
</dbReference>
<sequence length="395" mass="41502">MRSRLIPAAVAALGLVGALTAVHVASADPARPGRGLDTGLLEDRLEALGDLTAGSVVVEVRDGRSTWSDATGRRDLDDDARPARPGDRVRIGSVTKSMVAAVVLQLDGEGALDLDDPIDEYLPGVLPYDTQPTVRQLLQHTAGVPDWVQVAYPGLAEGDLTGVEEDYRTVYEPEELIALATAEDPPFGPGEGWSYSNTGYVVLGLLIEDRTGQSLRRALDERVFEPAGLDDTDLPRPGSSGVRGPHSVPYITTGDPDAPYFDATATSYSQLGASGGVVSTVADVNDFYDALTDGTLLTAEQLAEAARFTDTGEGYRYGLGLGGVRLGCPGDPEEVFIGHVGDGMGHLTQSFHSFDGDRQITVSWSLDDKHGHEDPAAFGEALGALLAAGLCEGAA</sequence>
<dbReference type="SUPFAM" id="SSF56601">
    <property type="entry name" value="beta-lactamase/transpeptidase-like"/>
    <property type="match status" value="1"/>
</dbReference>
<accession>A0ABP4SHF8</accession>
<comment type="caution">
    <text evidence="4">The sequence shown here is derived from an EMBL/GenBank/DDBJ whole genome shotgun (WGS) entry which is preliminary data.</text>
</comment>
<protein>
    <submittedName>
        <fullName evidence="4">Serine hydrolase domain-containing protein</fullName>
    </submittedName>
</protein>
<gene>
    <name evidence="4" type="ORF">GCM10009830_19050</name>
</gene>
<dbReference type="Pfam" id="PF00144">
    <property type="entry name" value="Beta-lactamase"/>
    <property type="match status" value="1"/>
</dbReference>
<evidence type="ECO:0000313" key="4">
    <source>
        <dbReference type="EMBL" id="GAA1672988.1"/>
    </source>
</evidence>
<dbReference type="EMBL" id="BAAAQF010000005">
    <property type="protein sequence ID" value="GAA1672988.1"/>
    <property type="molecule type" value="Genomic_DNA"/>
</dbReference>
<evidence type="ECO:0000313" key="5">
    <source>
        <dbReference type="Proteomes" id="UP001499851"/>
    </source>
</evidence>
<feature type="chain" id="PRO_5045556919" evidence="2">
    <location>
        <begin position="28"/>
        <end position="395"/>
    </location>
</feature>
<feature type="signal peptide" evidence="2">
    <location>
        <begin position="1"/>
        <end position="27"/>
    </location>
</feature>